<dbReference type="EMBL" id="VSSQ01045991">
    <property type="protein sequence ID" value="MPM99937.1"/>
    <property type="molecule type" value="Genomic_DNA"/>
</dbReference>
<evidence type="ECO:0000313" key="1">
    <source>
        <dbReference type="EMBL" id="MPM99937.1"/>
    </source>
</evidence>
<organism evidence="1">
    <name type="scientific">bioreactor metagenome</name>
    <dbReference type="NCBI Taxonomy" id="1076179"/>
    <lineage>
        <taxon>unclassified sequences</taxon>
        <taxon>metagenomes</taxon>
        <taxon>ecological metagenomes</taxon>
    </lineage>
</organism>
<accession>A0A645ED88</accession>
<proteinExistence type="predicted"/>
<comment type="caution">
    <text evidence="1">The sequence shown here is derived from an EMBL/GenBank/DDBJ whole genome shotgun (WGS) entry which is preliminary data.</text>
</comment>
<reference evidence="1" key="1">
    <citation type="submission" date="2019-08" db="EMBL/GenBank/DDBJ databases">
        <authorList>
            <person name="Kucharzyk K."/>
            <person name="Murdoch R.W."/>
            <person name="Higgins S."/>
            <person name="Loffler F."/>
        </authorList>
    </citation>
    <scope>NUCLEOTIDE SEQUENCE</scope>
</reference>
<protein>
    <submittedName>
        <fullName evidence="1">Uncharacterized protein</fullName>
    </submittedName>
</protein>
<dbReference type="AlphaFoldDB" id="A0A645ED88"/>
<gene>
    <name evidence="1" type="ORF">SDC9_147132</name>
</gene>
<sequence length="152" mass="17783">MLPPFFEIGRQQDEAAQDCTDSRSAHGLSAHRIEVSFCFRVQISRKKDRTDTHELLRYLRNRGRFHAVVALEISPQGCQYRHPQKHPGYRLQNRFQVRVPHQQCQLTGKTIDAHEQDEAEDPKYDQAALQQHSAGPVIRRFRNHLGKKYRKA</sequence>
<name>A0A645ED88_9ZZZZ</name>